<reference evidence="3" key="1">
    <citation type="submission" date="2022-11" db="UniProtKB">
        <authorList>
            <consortium name="WormBaseParasite"/>
        </authorList>
    </citation>
    <scope>IDENTIFICATION</scope>
</reference>
<keyword evidence="1" id="KW-1133">Transmembrane helix</keyword>
<organism evidence="2 3">
    <name type="scientific">Acrobeloides nanus</name>
    <dbReference type="NCBI Taxonomy" id="290746"/>
    <lineage>
        <taxon>Eukaryota</taxon>
        <taxon>Metazoa</taxon>
        <taxon>Ecdysozoa</taxon>
        <taxon>Nematoda</taxon>
        <taxon>Chromadorea</taxon>
        <taxon>Rhabditida</taxon>
        <taxon>Tylenchina</taxon>
        <taxon>Cephalobomorpha</taxon>
        <taxon>Cephaloboidea</taxon>
        <taxon>Cephalobidae</taxon>
        <taxon>Acrobeloides</taxon>
    </lineage>
</organism>
<sequence length="66" mass="7596">MSCLDDICAIILDIEIPASYYLEHLLFVPVVILIIVTIVIKDNDDVKWLHKIKPSNINDGFIRLFL</sequence>
<dbReference type="WBParaSite" id="ACRNAN_scaffold526.g20800.t1">
    <property type="protein sequence ID" value="ACRNAN_scaffold526.g20800.t1"/>
    <property type="gene ID" value="ACRNAN_scaffold526.g20800"/>
</dbReference>
<evidence type="ECO:0000313" key="2">
    <source>
        <dbReference type="Proteomes" id="UP000887540"/>
    </source>
</evidence>
<keyword evidence="1" id="KW-0812">Transmembrane</keyword>
<dbReference type="Proteomes" id="UP000887540">
    <property type="component" value="Unplaced"/>
</dbReference>
<evidence type="ECO:0000313" key="3">
    <source>
        <dbReference type="WBParaSite" id="ACRNAN_scaffold526.g20800.t1"/>
    </source>
</evidence>
<protein>
    <submittedName>
        <fullName evidence="3">Uncharacterized protein</fullName>
    </submittedName>
</protein>
<dbReference type="AlphaFoldDB" id="A0A914E379"/>
<keyword evidence="1" id="KW-0472">Membrane</keyword>
<proteinExistence type="predicted"/>
<evidence type="ECO:0000256" key="1">
    <source>
        <dbReference type="SAM" id="Phobius"/>
    </source>
</evidence>
<name>A0A914E379_9BILA</name>
<keyword evidence="2" id="KW-1185">Reference proteome</keyword>
<feature type="transmembrane region" description="Helical" evidence="1">
    <location>
        <begin position="20"/>
        <end position="40"/>
    </location>
</feature>
<accession>A0A914E379</accession>